<organism evidence="1 2">
    <name type="scientific">Tissierella pigra</name>
    <dbReference type="NCBI Taxonomy" id="2607614"/>
    <lineage>
        <taxon>Bacteria</taxon>
        <taxon>Bacillati</taxon>
        <taxon>Bacillota</taxon>
        <taxon>Tissierellia</taxon>
        <taxon>Tissierellales</taxon>
        <taxon>Tissierellaceae</taxon>
        <taxon>Tissierella</taxon>
    </lineage>
</organism>
<accession>A0A6N7Y5V1</accession>
<dbReference type="PANTHER" id="PTHR43649:SF12">
    <property type="entry name" value="DIACETYLCHITOBIOSE BINDING PROTEIN DASA"/>
    <property type="match status" value="1"/>
</dbReference>
<proteinExistence type="predicted"/>
<name>A0A6N7Y5V1_9FIRM</name>
<dbReference type="PANTHER" id="PTHR43649">
    <property type="entry name" value="ARABINOSE-BINDING PROTEIN-RELATED"/>
    <property type="match status" value="1"/>
</dbReference>
<dbReference type="RefSeq" id="WP_154442987.1">
    <property type="nucleotide sequence ID" value="NZ_VUNQ01000073.1"/>
</dbReference>
<comment type="caution">
    <text evidence="1">The sequence shown here is derived from an EMBL/GenBank/DDBJ whole genome shotgun (WGS) entry which is preliminary data.</text>
</comment>
<sequence length="476" mass="55827">MAKLKYKIIEKIIVIFMVAIMLSGCSNNENLDNILPALESNNLPTTEDNKELSGKLTVSTVFDGYIDIFAEEFMDMHPNVEIIVERPDDNKVSYMYRIAIDLLSGTASDLIDLSGLDINHKAQSGLLVNIYDYMNNDPDFDKSDYYTNIFEAMEFEDGLYAMPLSFNYDMVYISKPLAENIGLDYENYKNINYTEMLDIYEKVKKTHPSPDKFYLMPGVTKSSFFDYESVDFFDIETGDASFDSDEFLQHLKFTKKLNTVYHPETMEWDFTRVGVRNEDFLIEDFMFSKFTTSNIDMKNMMVEFENTINPIPFLSSKGKAPFSNLLSTYAISNNSKNKELAWEFLKYCASAKELPAFESEEDEEKYSFMFLGNIPINIENFYTYFRHSFESEVKWYEERGLEGNWKFKNEEEKEKMFEDTLNQIHEWNQERNVLVGNLELTDLLREELDNYYYYDLATAEETAKIIQNKVFTYLNE</sequence>
<gene>
    <name evidence="1" type="ORF">FYJ83_18395</name>
</gene>
<evidence type="ECO:0000313" key="1">
    <source>
        <dbReference type="EMBL" id="MSU03430.1"/>
    </source>
</evidence>
<dbReference type="InterPro" id="IPR050490">
    <property type="entry name" value="Bact_solute-bd_prot1"/>
</dbReference>
<dbReference type="Gene3D" id="3.40.190.10">
    <property type="entry name" value="Periplasmic binding protein-like II"/>
    <property type="match status" value="1"/>
</dbReference>
<dbReference type="Proteomes" id="UP000469523">
    <property type="component" value="Unassembled WGS sequence"/>
</dbReference>
<dbReference type="SUPFAM" id="SSF53850">
    <property type="entry name" value="Periplasmic binding protein-like II"/>
    <property type="match status" value="1"/>
</dbReference>
<reference evidence="1 2" key="1">
    <citation type="submission" date="2019-09" db="EMBL/GenBank/DDBJ databases">
        <title>In-depth cultivation of the pig gut microbiome towards novel bacterial diversity and tailored functional studies.</title>
        <authorList>
            <person name="Wylensek D."/>
            <person name="Hitch T.C.A."/>
            <person name="Clavel T."/>
        </authorList>
    </citation>
    <scope>NUCLEOTIDE SEQUENCE [LARGE SCALE GENOMIC DNA]</scope>
    <source>
        <strain evidence="1 2">WCA3-693-APC-4?</strain>
    </source>
</reference>
<protein>
    <submittedName>
        <fullName evidence="1">Extracellular solute-binding protein</fullName>
    </submittedName>
</protein>
<dbReference type="Pfam" id="PF01547">
    <property type="entry name" value="SBP_bac_1"/>
    <property type="match status" value="1"/>
</dbReference>
<evidence type="ECO:0000313" key="2">
    <source>
        <dbReference type="Proteomes" id="UP000469523"/>
    </source>
</evidence>
<dbReference type="PROSITE" id="PS51257">
    <property type="entry name" value="PROKAR_LIPOPROTEIN"/>
    <property type="match status" value="1"/>
</dbReference>
<dbReference type="AlphaFoldDB" id="A0A6N7Y5V1"/>
<dbReference type="EMBL" id="VUNQ01000073">
    <property type="protein sequence ID" value="MSU03430.1"/>
    <property type="molecule type" value="Genomic_DNA"/>
</dbReference>
<keyword evidence="2" id="KW-1185">Reference proteome</keyword>
<dbReference type="InterPro" id="IPR006059">
    <property type="entry name" value="SBP"/>
</dbReference>